<name>A0A011WRN3_RUMAL</name>
<proteinExistence type="predicted"/>
<feature type="transmembrane region" description="Helical" evidence="1">
    <location>
        <begin position="296"/>
        <end position="318"/>
    </location>
</feature>
<evidence type="ECO:0008006" key="4">
    <source>
        <dbReference type="Google" id="ProtNLM"/>
    </source>
</evidence>
<evidence type="ECO:0000313" key="3">
    <source>
        <dbReference type="Proteomes" id="UP000021369"/>
    </source>
</evidence>
<feature type="transmembrane region" description="Helical" evidence="1">
    <location>
        <begin position="241"/>
        <end position="262"/>
    </location>
</feature>
<organism evidence="2 3">
    <name type="scientific">Ruminococcus albus SY3</name>
    <dbReference type="NCBI Taxonomy" id="1341156"/>
    <lineage>
        <taxon>Bacteria</taxon>
        <taxon>Bacillati</taxon>
        <taxon>Bacillota</taxon>
        <taxon>Clostridia</taxon>
        <taxon>Eubacteriales</taxon>
        <taxon>Oscillospiraceae</taxon>
        <taxon>Ruminococcus</taxon>
    </lineage>
</organism>
<accession>A0A011WRN3</accession>
<dbReference type="EMBL" id="JEOB01000002">
    <property type="protein sequence ID" value="EXM39660.1"/>
    <property type="molecule type" value="Genomic_DNA"/>
</dbReference>
<protein>
    <recommendedName>
        <fullName evidence="4">Zinc-ribbon domain-containing protein</fullName>
    </recommendedName>
</protein>
<reference evidence="2 3" key="1">
    <citation type="submission" date="2013-06" db="EMBL/GenBank/DDBJ databases">
        <title>Rumen cellulosomics: divergent fiber-degrading strategies revealed by comparative genome-wide analysis of six Ruminococcal strains.</title>
        <authorList>
            <person name="Dassa B."/>
            <person name="Borovok I."/>
            <person name="Lamed R."/>
            <person name="Flint H."/>
            <person name="Yeoman C.J."/>
            <person name="White B."/>
            <person name="Bayer E.A."/>
        </authorList>
    </citation>
    <scope>NUCLEOTIDE SEQUENCE [LARGE SCALE GENOMIC DNA]</scope>
    <source>
        <strain evidence="2 3">SY3</strain>
    </source>
</reference>
<keyword evidence="1" id="KW-0812">Transmembrane</keyword>
<gene>
    <name evidence="2" type="ORF">RASY3_07475</name>
</gene>
<evidence type="ECO:0000313" key="2">
    <source>
        <dbReference type="EMBL" id="EXM39660.1"/>
    </source>
</evidence>
<dbReference type="Proteomes" id="UP000021369">
    <property type="component" value="Unassembled WGS sequence"/>
</dbReference>
<dbReference type="Pfam" id="PF14446">
    <property type="entry name" value="Prok-RING_1"/>
    <property type="match status" value="1"/>
</dbReference>
<dbReference type="InterPro" id="IPR024399">
    <property type="entry name" value="DUF2628"/>
</dbReference>
<keyword evidence="3" id="KW-1185">Reference proteome</keyword>
<dbReference type="AlphaFoldDB" id="A0A011WRN3"/>
<dbReference type="Pfam" id="PF10947">
    <property type="entry name" value="DUF2628"/>
    <property type="match status" value="1"/>
</dbReference>
<keyword evidence="1" id="KW-0472">Membrane</keyword>
<evidence type="ECO:0000256" key="1">
    <source>
        <dbReference type="SAM" id="Phobius"/>
    </source>
</evidence>
<feature type="transmembrane region" description="Helical" evidence="1">
    <location>
        <begin position="194"/>
        <end position="212"/>
    </location>
</feature>
<dbReference type="OrthoDB" id="1753424at2"/>
<dbReference type="RefSeq" id="WP_037286530.1">
    <property type="nucleotide sequence ID" value="NZ_JEOB01000002.1"/>
</dbReference>
<sequence length="321" mass="36566">MTNYTGSKCICCEKRFTDDDDIVVCPDCGTPYHRSCYEKNGRCINDILHDKNVSWLPDSPEPEIPVTSASNVKRCIRCGAENDPSLRYCEQCGTPLINMDAPRPFNDEADDRHDPAPDPMKTNIPGINMTPVMLTQDSDIDGVKLGDLARYVGPNPLGFLPSFIKFGKTDRKLSMNIFAFLFPPMYFMYRKMKGWGLAAALLLGLLNLPFMIESFSSGDYNITIKFAIDVKSHNFQLLKQITMYVSMILEIMAGFFANYLYYKQARHDIFKIYRESEDEDRDAISERIMRKGGTSYGYMLLSFLIYNIISIGSMLVVAKYF</sequence>
<keyword evidence="1" id="KW-1133">Transmembrane helix</keyword>
<dbReference type="PATRIC" id="fig|1341156.4.peg.1909"/>
<comment type="caution">
    <text evidence="2">The sequence shown here is derived from an EMBL/GenBank/DDBJ whole genome shotgun (WGS) entry which is preliminary data.</text>
</comment>
<dbReference type="InterPro" id="IPR039522">
    <property type="entry name" value="RING_finger_1_prok"/>
</dbReference>